<accession>A0A380TE93</accession>
<gene>
    <name evidence="2" type="ORF">DF3PB_2850002</name>
</gene>
<feature type="transmembrane region" description="Helical" evidence="1">
    <location>
        <begin position="6"/>
        <end position="23"/>
    </location>
</feature>
<sequence>MRNTVIAIIIASFVGAGFLFVALSNKNAGERRFVFNYEKGVYHGPTDPPLAPATLDALRQRAVYQAAADGEVGPLVVMEADGGNVRIGEGAGSR</sequence>
<proteinExistence type="predicted"/>
<keyword evidence="1" id="KW-0812">Transmembrane</keyword>
<name>A0A380TE93_9ZZZZ</name>
<evidence type="ECO:0000256" key="1">
    <source>
        <dbReference type="SAM" id="Phobius"/>
    </source>
</evidence>
<keyword evidence="1" id="KW-1133">Transmembrane helix</keyword>
<organism evidence="2">
    <name type="scientific">metagenome</name>
    <dbReference type="NCBI Taxonomy" id="256318"/>
    <lineage>
        <taxon>unclassified sequences</taxon>
        <taxon>metagenomes</taxon>
    </lineage>
</organism>
<reference evidence="2" key="1">
    <citation type="submission" date="2018-07" db="EMBL/GenBank/DDBJ databases">
        <authorList>
            <person name="Quirk P.G."/>
            <person name="Krulwich T.A."/>
        </authorList>
    </citation>
    <scope>NUCLEOTIDE SEQUENCE</scope>
</reference>
<dbReference type="AlphaFoldDB" id="A0A380TE93"/>
<dbReference type="EMBL" id="UIDG01000207">
    <property type="protein sequence ID" value="SUS06458.1"/>
    <property type="molecule type" value="Genomic_DNA"/>
</dbReference>
<evidence type="ECO:0000313" key="2">
    <source>
        <dbReference type="EMBL" id="SUS06458.1"/>
    </source>
</evidence>
<protein>
    <submittedName>
        <fullName evidence="2">Uncharacterized protein</fullName>
    </submittedName>
</protein>
<keyword evidence="1" id="KW-0472">Membrane</keyword>